<comment type="caution">
    <text evidence="2">The sequence shown here is derived from an EMBL/GenBank/DDBJ whole genome shotgun (WGS) entry which is preliminary data.</text>
</comment>
<gene>
    <name evidence="2" type="ORF">KDU71_10380</name>
</gene>
<dbReference type="PROSITE" id="PS51186">
    <property type="entry name" value="GNAT"/>
    <property type="match status" value="1"/>
</dbReference>
<protein>
    <submittedName>
        <fullName evidence="2">GNAT family N-acetyltransferase</fullName>
    </submittedName>
</protein>
<dbReference type="SUPFAM" id="SSF55729">
    <property type="entry name" value="Acyl-CoA N-acyltransferases (Nat)"/>
    <property type="match status" value="1"/>
</dbReference>
<dbReference type="GO" id="GO:0016747">
    <property type="term" value="F:acyltransferase activity, transferring groups other than amino-acyl groups"/>
    <property type="evidence" value="ECO:0007669"/>
    <property type="project" value="InterPro"/>
</dbReference>
<dbReference type="Gene3D" id="3.40.630.30">
    <property type="match status" value="1"/>
</dbReference>
<keyword evidence="3" id="KW-1185">Reference proteome</keyword>
<dbReference type="InterPro" id="IPR016181">
    <property type="entry name" value="Acyl_CoA_acyltransferase"/>
</dbReference>
<dbReference type="PANTHER" id="PTHR43415:SF3">
    <property type="entry name" value="GNAT-FAMILY ACETYLTRANSFERASE"/>
    <property type="match status" value="1"/>
</dbReference>
<evidence type="ECO:0000313" key="3">
    <source>
        <dbReference type="Proteomes" id="UP000679220"/>
    </source>
</evidence>
<dbReference type="Proteomes" id="UP000679220">
    <property type="component" value="Unassembled WGS sequence"/>
</dbReference>
<dbReference type="AlphaFoldDB" id="A0A941IXZ6"/>
<evidence type="ECO:0000259" key="1">
    <source>
        <dbReference type="PROSITE" id="PS51186"/>
    </source>
</evidence>
<reference evidence="2" key="1">
    <citation type="journal article" date="2018" name="Int. J. Syst. Evol. Microbiol.">
        <title>Carboxylicivirga sediminis sp. nov., isolated from coastal sediment.</title>
        <authorList>
            <person name="Wang F.Q."/>
            <person name="Ren L.H."/>
            <person name="Zou R.J."/>
            <person name="Sun Y.Z."/>
            <person name="Liu X.J."/>
            <person name="Jiang F."/>
            <person name="Liu L.J."/>
        </authorList>
    </citation>
    <scope>NUCLEOTIDE SEQUENCE</scope>
    <source>
        <strain evidence="2">JR1</strain>
    </source>
</reference>
<dbReference type="Pfam" id="PF13302">
    <property type="entry name" value="Acetyltransf_3"/>
    <property type="match status" value="1"/>
</dbReference>
<proteinExistence type="predicted"/>
<dbReference type="PANTHER" id="PTHR43415">
    <property type="entry name" value="SPERMIDINE N(1)-ACETYLTRANSFERASE"/>
    <property type="match status" value="1"/>
</dbReference>
<accession>A0A941IXZ6</accession>
<sequence>MKTEELVLRALEPDDIDLLYQWENNMDIWEVSNTLTPFSKYQLQKFIEQAQLDVFQTKQLRLIIELEPSKKVVGMIDLFDFDGFHQRAGIGIIIHQNYRQQGFAYESLIMFTEYCFNNLGLNQLYANISVHNTGSIALFKKAGFMLVGIKKKWRKTKDGFVDEALYQLLR</sequence>
<dbReference type="InterPro" id="IPR000182">
    <property type="entry name" value="GNAT_dom"/>
</dbReference>
<feature type="domain" description="N-acetyltransferase" evidence="1">
    <location>
        <begin position="6"/>
        <end position="167"/>
    </location>
</feature>
<organism evidence="2 3">
    <name type="scientific">Carboxylicivirga sediminis</name>
    <dbReference type="NCBI Taxonomy" id="2006564"/>
    <lineage>
        <taxon>Bacteria</taxon>
        <taxon>Pseudomonadati</taxon>
        <taxon>Bacteroidota</taxon>
        <taxon>Bacteroidia</taxon>
        <taxon>Marinilabiliales</taxon>
        <taxon>Marinilabiliaceae</taxon>
        <taxon>Carboxylicivirga</taxon>
    </lineage>
</organism>
<name>A0A941IXZ6_9BACT</name>
<evidence type="ECO:0000313" key="2">
    <source>
        <dbReference type="EMBL" id="MBR8535964.1"/>
    </source>
</evidence>
<dbReference type="RefSeq" id="WP_212190511.1">
    <property type="nucleotide sequence ID" value="NZ_JAGTAR010000014.1"/>
</dbReference>
<dbReference type="EMBL" id="JAGTAR010000014">
    <property type="protein sequence ID" value="MBR8535964.1"/>
    <property type="molecule type" value="Genomic_DNA"/>
</dbReference>
<reference evidence="2" key="2">
    <citation type="submission" date="2021-04" db="EMBL/GenBank/DDBJ databases">
        <authorList>
            <person name="Zhang T."/>
            <person name="Zhang Y."/>
            <person name="Lu D."/>
            <person name="Zuo D."/>
            <person name="Du Z."/>
        </authorList>
    </citation>
    <scope>NUCLEOTIDE SEQUENCE</scope>
    <source>
        <strain evidence="2">JR1</strain>
    </source>
</reference>